<dbReference type="Gene3D" id="3.55.40.10">
    <property type="entry name" value="minor pseudopilin epsh domain"/>
    <property type="match status" value="1"/>
</dbReference>
<keyword evidence="7" id="KW-1133">Transmembrane helix</keyword>
<comment type="caution">
    <text evidence="10">The sequence shown here is derived from an EMBL/GenBank/DDBJ whole genome shotgun (WGS) entry which is preliminary data.</text>
</comment>
<evidence type="ECO:0000256" key="7">
    <source>
        <dbReference type="ARBA" id="ARBA00022989"/>
    </source>
</evidence>
<sequence length="188" mass="21153">MKNAGFTLLEIMLVLVLLGIATAMVLPTLEPGDSSARLKTDAERFAALVKTGHEESLVKGKDLGVKFTRNGYQFMEWHEGKWQPLQSDRLLTEKELPEAMSLDFMPGELVWQEALDAEQQEDSSSLFTRSGLFDNEEESKKTPDLYIWSSGEVTPAEVRFQSASDGRRFYSVMIRETGEVKVVQNKDG</sequence>
<dbReference type="AlphaFoldDB" id="A0A081NJ60"/>
<dbReference type="Proteomes" id="UP000028073">
    <property type="component" value="Unassembled WGS sequence"/>
</dbReference>
<dbReference type="EMBL" id="JOKH01000002">
    <property type="protein sequence ID" value="KEQ18483.1"/>
    <property type="molecule type" value="Genomic_DNA"/>
</dbReference>
<evidence type="ECO:0000313" key="10">
    <source>
        <dbReference type="EMBL" id="KEQ18483.1"/>
    </source>
</evidence>
<protein>
    <recommendedName>
        <fullName evidence="2">Type II secretion system protein H</fullName>
    </recommendedName>
    <alternativeName>
        <fullName evidence="9">General secretion pathway protein H</fullName>
    </alternativeName>
</protein>
<name>A0A081NJ60_9GAMM</name>
<keyword evidence="3" id="KW-1003">Cell membrane</keyword>
<evidence type="ECO:0000256" key="3">
    <source>
        <dbReference type="ARBA" id="ARBA00022475"/>
    </source>
</evidence>
<evidence type="ECO:0000313" key="11">
    <source>
        <dbReference type="Proteomes" id="UP000028073"/>
    </source>
</evidence>
<dbReference type="InterPro" id="IPR045584">
    <property type="entry name" value="Pilin-like"/>
</dbReference>
<evidence type="ECO:0000256" key="8">
    <source>
        <dbReference type="ARBA" id="ARBA00023136"/>
    </source>
</evidence>
<keyword evidence="6" id="KW-0812">Transmembrane</keyword>
<reference evidence="10 11" key="1">
    <citation type="submission" date="2014-06" db="EMBL/GenBank/DDBJ databases">
        <title>Whole Genome Sequences of Three Symbiotic Endozoicomonas Bacteria.</title>
        <authorList>
            <person name="Neave M.J."/>
            <person name="Apprill A."/>
            <person name="Voolstra C.R."/>
        </authorList>
    </citation>
    <scope>NUCLEOTIDE SEQUENCE [LARGE SCALE GENOMIC DNA]</scope>
    <source>
        <strain evidence="10 11">DSM 25634</strain>
    </source>
</reference>
<dbReference type="GO" id="GO:0015627">
    <property type="term" value="C:type II protein secretion system complex"/>
    <property type="evidence" value="ECO:0007669"/>
    <property type="project" value="InterPro"/>
</dbReference>
<dbReference type="InterPro" id="IPR002416">
    <property type="entry name" value="T2SS_protein-GspH"/>
</dbReference>
<gene>
    <name evidence="10" type="ORF">GZ78_13440</name>
</gene>
<keyword evidence="11" id="KW-1185">Reference proteome</keyword>
<dbReference type="GO" id="GO:0015628">
    <property type="term" value="P:protein secretion by the type II secretion system"/>
    <property type="evidence" value="ECO:0007669"/>
    <property type="project" value="InterPro"/>
</dbReference>
<accession>A0A081NJ60</accession>
<dbReference type="GO" id="GO:0005886">
    <property type="term" value="C:plasma membrane"/>
    <property type="evidence" value="ECO:0007669"/>
    <property type="project" value="UniProtKB-SubCell"/>
</dbReference>
<dbReference type="STRING" id="1137799.GZ78_13440"/>
<dbReference type="eggNOG" id="COG2165">
    <property type="taxonomic scope" value="Bacteria"/>
</dbReference>
<evidence type="ECO:0000256" key="2">
    <source>
        <dbReference type="ARBA" id="ARBA00021549"/>
    </source>
</evidence>
<evidence type="ECO:0000256" key="1">
    <source>
        <dbReference type="ARBA" id="ARBA00004377"/>
    </source>
</evidence>
<dbReference type="PRINTS" id="PR00885">
    <property type="entry name" value="BCTERIALGSPH"/>
</dbReference>
<evidence type="ECO:0000256" key="5">
    <source>
        <dbReference type="ARBA" id="ARBA00022519"/>
    </source>
</evidence>
<keyword evidence="4" id="KW-0488">Methylation</keyword>
<evidence type="ECO:0000256" key="6">
    <source>
        <dbReference type="ARBA" id="ARBA00022692"/>
    </source>
</evidence>
<dbReference type="SUPFAM" id="SSF54523">
    <property type="entry name" value="Pili subunits"/>
    <property type="match status" value="1"/>
</dbReference>
<dbReference type="NCBIfam" id="TIGR01708">
    <property type="entry name" value="typeII_sec_gspH"/>
    <property type="match status" value="1"/>
</dbReference>
<organism evidence="10 11">
    <name type="scientific">Endozoicomonas numazuensis</name>
    <dbReference type="NCBI Taxonomy" id="1137799"/>
    <lineage>
        <taxon>Bacteria</taxon>
        <taxon>Pseudomonadati</taxon>
        <taxon>Pseudomonadota</taxon>
        <taxon>Gammaproteobacteria</taxon>
        <taxon>Oceanospirillales</taxon>
        <taxon>Endozoicomonadaceae</taxon>
        <taxon>Endozoicomonas</taxon>
    </lineage>
</organism>
<dbReference type="PROSITE" id="PS00409">
    <property type="entry name" value="PROKAR_NTER_METHYL"/>
    <property type="match status" value="1"/>
</dbReference>
<dbReference type="RefSeq" id="WP_034835860.1">
    <property type="nucleotide sequence ID" value="NZ_JOKH01000002.1"/>
</dbReference>
<dbReference type="InterPro" id="IPR012902">
    <property type="entry name" value="N_methyl_site"/>
</dbReference>
<proteinExistence type="predicted"/>
<dbReference type="OrthoDB" id="5730913at2"/>
<dbReference type="InterPro" id="IPR049875">
    <property type="entry name" value="TypeII_GspH"/>
</dbReference>
<evidence type="ECO:0000256" key="9">
    <source>
        <dbReference type="ARBA" id="ARBA00030775"/>
    </source>
</evidence>
<keyword evidence="5" id="KW-0997">Cell inner membrane</keyword>
<dbReference type="NCBIfam" id="TIGR02532">
    <property type="entry name" value="IV_pilin_GFxxxE"/>
    <property type="match status" value="1"/>
</dbReference>
<comment type="subcellular location">
    <subcellularLocation>
        <location evidence="1">Cell inner membrane</location>
        <topology evidence="1">Single-pass membrane protein</topology>
    </subcellularLocation>
</comment>
<evidence type="ECO:0000256" key="4">
    <source>
        <dbReference type="ARBA" id="ARBA00022481"/>
    </source>
</evidence>
<keyword evidence="8" id="KW-0472">Membrane</keyword>
<dbReference type="Pfam" id="PF07963">
    <property type="entry name" value="N_methyl"/>
    <property type="match status" value="1"/>
</dbReference>